<dbReference type="STRING" id="112248.SAMN05444392_10564"/>
<dbReference type="AlphaFoldDB" id="A0A1M4XLG3"/>
<dbReference type="GO" id="GO:0003700">
    <property type="term" value="F:DNA-binding transcription factor activity"/>
    <property type="evidence" value="ECO:0007669"/>
    <property type="project" value="InterPro"/>
</dbReference>
<dbReference type="PANTHER" id="PTHR44846">
    <property type="entry name" value="MANNOSYL-D-GLYCERATE TRANSPORT/METABOLISM SYSTEM REPRESSOR MNGR-RELATED"/>
    <property type="match status" value="1"/>
</dbReference>
<dbReference type="SUPFAM" id="SSF46785">
    <property type="entry name" value="Winged helix' DNA-binding domain"/>
    <property type="match status" value="1"/>
</dbReference>
<name>A0A1M4XLG3_9BACL</name>
<dbReference type="InterPro" id="IPR028978">
    <property type="entry name" value="Chorismate_lyase_/UTRA_dom_sf"/>
</dbReference>
<dbReference type="Proteomes" id="UP000184476">
    <property type="component" value="Unassembled WGS sequence"/>
</dbReference>
<dbReference type="PANTHER" id="PTHR44846:SF1">
    <property type="entry name" value="MANNOSYL-D-GLYCERATE TRANSPORT_METABOLISM SYSTEM REPRESSOR MNGR-RELATED"/>
    <property type="match status" value="1"/>
</dbReference>
<keyword evidence="1" id="KW-0805">Transcription regulation</keyword>
<dbReference type="InterPro" id="IPR011663">
    <property type="entry name" value="UTRA"/>
</dbReference>
<evidence type="ECO:0000256" key="3">
    <source>
        <dbReference type="ARBA" id="ARBA00023163"/>
    </source>
</evidence>
<dbReference type="SMART" id="SM00866">
    <property type="entry name" value="UTRA"/>
    <property type="match status" value="1"/>
</dbReference>
<reference evidence="5 6" key="1">
    <citation type="submission" date="2016-11" db="EMBL/GenBank/DDBJ databases">
        <authorList>
            <person name="Jaros S."/>
            <person name="Januszkiewicz K."/>
            <person name="Wedrychowicz H."/>
        </authorList>
    </citation>
    <scope>NUCLEOTIDE SEQUENCE [LARGE SCALE GENOMIC DNA]</scope>
    <source>
        <strain evidence="5 6">DSM 44666</strain>
    </source>
</reference>
<dbReference type="SUPFAM" id="SSF64288">
    <property type="entry name" value="Chorismate lyase-like"/>
    <property type="match status" value="1"/>
</dbReference>
<dbReference type="PRINTS" id="PR00035">
    <property type="entry name" value="HTHGNTR"/>
</dbReference>
<dbReference type="Gene3D" id="3.40.1410.10">
    <property type="entry name" value="Chorismate lyase-like"/>
    <property type="match status" value="1"/>
</dbReference>
<dbReference type="PROSITE" id="PS50949">
    <property type="entry name" value="HTH_GNTR"/>
    <property type="match status" value="1"/>
</dbReference>
<dbReference type="OrthoDB" id="457376at2"/>
<proteinExistence type="predicted"/>
<dbReference type="FunFam" id="1.10.10.10:FF:000079">
    <property type="entry name" value="GntR family transcriptional regulator"/>
    <property type="match status" value="1"/>
</dbReference>
<gene>
    <name evidence="5" type="ORF">SAMN05444392_10564</name>
</gene>
<evidence type="ECO:0000256" key="1">
    <source>
        <dbReference type="ARBA" id="ARBA00023015"/>
    </source>
</evidence>
<evidence type="ECO:0000313" key="6">
    <source>
        <dbReference type="Proteomes" id="UP000184476"/>
    </source>
</evidence>
<dbReference type="EMBL" id="FQVL01000005">
    <property type="protein sequence ID" value="SHE94355.1"/>
    <property type="molecule type" value="Genomic_DNA"/>
</dbReference>
<accession>A0A1M4XLG3</accession>
<dbReference type="GO" id="GO:0003677">
    <property type="term" value="F:DNA binding"/>
    <property type="evidence" value="ECO:0007669"/>
    <property type="project" value="UniProtKB-KW"/>
</dbReference>
<dbReference type="Pfam" id="PF07702">
    <property type="entry name" value="UTRA"/>
    <property type="match status" value="1"/>
</dbReference>
<dbReference type="GO" id="GO:0045892">
    <property type="term" value="P:negative regulation of DNA-templated transcription"/>
    <property type="evidence" value="ECO:0007669"/>
    <property type="project" value="TreeGrafter"/>
</dbReference>
<evidence type="ECO:0000259" key="4">
    <source>
        <dbReference type="PROSITE" id="PS50949"/>
    </source>
</evidence>
<sequence length="249" mass="29010">MRDFGFQIDKKARIPLHHQIFLQIKESIEEGRWKEGDKIPSETDLQKIFDVSRITVRKAIEDLERDGYVQKRQGIGTVVMPVKHDYSLEELTSFSSDIEKIGGTSKSVVRAFQEMEADIKIASALGVEIGETVYYLERLRISDDRIVGLHKTYIIKNERIQIDPNEIHSETSLYRLLTEKGVQLDHADEVIEARIADNELKEILKVNGEQAIFYKERVTYDLLDKPIEYVEIFYLADHYRYKASMKIKK</sequence>
<keyword evidence="6" id="KW-1185">Reference proteome</keyword>
<keyword evidence="2" id="KW-0238">DNA-binding</keyword>
<dbReference type="InterPro" id="IPR036390">
    <property type="entry name" value="WH_DNA-bd_sf"/>
</dbReference>
<dbReference type="InterPro" id="IPR050679">
    <property type="entry name" value="Bact_HTH_transcr_reg"/>
</dbReference>
<keyword evidence="3" id="KW-0804">Transcription</keyword>
<dbReference type="RefSeq" id="WP_073154687.1">
    <property type="nucleotide sequence ID" value="NZ_FQVL01000005.1"/>
</dbReference>
<organism evidence="5 6">
    <name type="scientific">Seinonella peptonophila</name>
    <dbReference type="NCBI Taxonomy" id="112248"/>
    <lineage>
        <taxon>Bacteria</taxon>
        <taxon>Bacillati</taxon>
        <taxon>Bacillota</taxon>
        <taxon>Bacilli</taxon>
        <taxon>Bacillales</taxon>
        <taxon>Thermoactinomycetaceae</taxon>
        <taxon>Seinonella</taxon>
    </lineage>
</organism>
<dbReference type="SMART" id="SM00345">
    <property type="entry name" value="HTH_GNTR"/>
    <property type="match status" value="1"/>
</dbReference>
<dbReference type="CDD" id="cd07377">
    <property type="entry name" value="WHTH_GntR"/>
    <property type="match status" value="1"/>
</dbReference>
<feature type="domain" description="HTH gntR-type" evidence="4">
    <location>
        <begin position="14"/>
        <end position="82"/>
    </location>
</feature>
<protein>
    <submittedName>
        <fullName evidence="5">GntR family transcriptional regulator</fullName>
    </submittedName>
</protein>
<dbReference type="InterPro" id="IPR036388">
    <property type="entry name" value="WH-like_DNA-bd_sf"/>
</dbReference>
<dbReference type="Pfam" id="PF00392">
    <property type="entry name" value="GntR"/>
    <property type="match status" value="1"/>
</dbReference>
<dbReference type="InterPro" id="IPR000524">
    <property type="entry name" value="Tscrpt_reg_HTH_GntR"/>
</dbReference>
<evidence type="ECO:0000256" key="2">
    <source>
        <dbReference type="ARBA" id="ARBA00023125"/>
    </source>
</evidence>
<dbReference type="Gene3D" id="1.10.10.10">
    <property type="entry name" value="Winged helix-like DNA-binding domain superfamily/Winged helix DNA-binding domain"/>
    <property type="match status" value="1"/>
</dbReference>
<evidence type="ECO:0000313" key="5">
    <source>
        <dbReference type="EMBL" id="SHE94355.1"/>
    </source>
</evidence>